<dbReference type="PROSITE" id="PS51353">
    <property type="entry name" value="ARSC"/>
    <property type="match status" value="1"/>
</dbReference>
<dbReference type="Pfam" id="PF03960">
    <property type="entry name" value="ArsC"/>
    <property type="match status" value="1"/>
</dbReference>
<dbReference type="PANTHER" id="PTHR30041">
    <property type="entry name" value="ARSENATE REDUCTASE"/>
    <property type="match status" value="1"/>
</dbReference>
<dbReference type="EMBL" id="JBBNPS010000003">
    <property type="protein sequence ID" value="MEQ3353098.1"/>
    <property type="molecule type" value="Genomic_DNA"/>
</dbReference>
<proteinExistence type="inferred from homology"/>
<gene>
    <name evidence="2" type="ORF">AAA081_02110</name>
</gene>
<sequence length="118" mass="13556">MAIQIFGTKKNNDTKKAQRFFKERGIKFQFIDLNEVEMSWGEFDSITSSIGGLDAWIDENSKDADGLAYVKYATDESKEAYIIDHPSVMKLPIVRSKKRAVLGHAPDVWKKWAEEEKK</sequence>
<name>A0ABV1J4I9_9FIRM</name>
<dbReference type="SUPFAM" id="SSF52833">
    <property type="entry name" value="Thioredoxin-like"/>
    <property type="match status" value="1"/>
</dbReference>
<evidence type="ECO:0000313" key="3">
    <source>
        <dbReference type="Proteomes" id="UP001481872"/>
    </source>
</evidence>
<comment type="caution">
    <text evidence="2">The sequence shown here is derived from an EMBL/GenBank/DDBJ whole genome shotgun (WGS) entry which is preliminary data.</text>
</comment>
<protein>
    <submittedName>
        <fullName evidence="2">ArsC/Spx/MgsR family protein</fullName>
    </submittedName>
</protein>
<evidence type="ECO:0000313" key="2">
    <source>
        <dbReference type="EMBL" id="MEQ3353098.1"/>
    </source>
</evidence>
<dbReference type="Gene3D" id="3.40.30.10">
    <property type="entry name" value="Glutaredoxin"/>
    <property type="match status" value="1"/>
</dbReference>
<accession>A0ABV1J4I9</accession>
<dbReference type="PANTHER" id="PTHR30041:SF8">
    <property type="entry name" value="PROTEIN YFFB"/>
    <property type="match status" value="1"/>
</dbReference>
<comment type="similarity">
    <text evidence="1">Belongs to the ArsC family.</text>
</comment>
<dbReference type="InterPro" id="IPR006660">
    <property type="entry name" value="Arsenate_reductase-like"/>
</dbReference>
<evidence type="ECO:0000256" key="1">
    <source>
        <dbReference type="PROSITE-ProRule" id="PRU01282"/>
    </source>
</evidence>
<dbReference type="Proteomes" id="UP001481872">
    <property type="component" value="Unassembled WGS sequence"/>
</dbReference>
<keyword evidence="3" id="KW-1185">Reference proteome</keyword>
<reference evidence="2 3" key="1">
    <citation type="submission" date="2024-04" db="EMBL/GenBank/DDBJ databases">
        <title>Human intestinal bacterial collection.</title>
        <authorList>
            <person name="Pauvert C."/>
            <person name="Hitch T.C.A."/>
            <person name="Clavel T."/>
        </authorList>
    </citation>
    <scope>NUCLEOTIDE SEQUENCE [LARGE SCALE GENOMIC DNA]</scope>
    <source>
        <strain evidence="2 3">CLA-SR-H026</strain>
    </source>
</reference>
<dbReference type="InterPro" id="IPR036249">
    <property type="entry name" value="Thioredoxin-like_sf"/>
</dbReference>
<dbReference type="RefSeq" id="WP_148471999.1">
    <property type="nucleotide sequence ID" value="NZ_JAOQJD010000002.1"/>
</dbReference>
<organism evidence="2 3">
    <name type="scientific">Aedoeadaptatus acetigenes</name>
    <dbReference type="NCBI Taxonomy" id="2981723"/>
    <lineage>
        <taxon>Bacteria</taxon>
        <taxon>Bacillati</taxon>
        <taxon>Bacillota</taxon>
        <taxon>Tissierellia</taxon>
        <taxon>Tissierellales</taxon>
        <taxon>Peptoniphilaceae</taxon>
        <taxon>Aedoeadaptatus</taxon>
    </lineage>
</organism>